<evidence type="ECO:0000256" key="1">
    <source>
        <dbReference type="SAM" id="Coils"/>
    </source>
</evidence>
<name>A0A1I4X0B8_9FLAO</name>
<reference evidence="4" key="1">
    <citation type="submission" date="2016-10" db="EMBL/GenBank/DDBJ databases">
        <authorList>
            <person name="Varghese N."/>
            <person name="Submissions S."/>
        </authorList>
    </citation>
    <scope>NUCLEOTIDE SEQUENCE [LARGE SCALE GENOMIC DNA]</scope>
    <source>
        <strain evidence="4">DS-12</strain>
    </source>
</reference>
<dbReference type="Gene3D" id="1.20.120.20">
    <property type="entry name" value="Apolipoprotein"/>
    <property type="match status" value="1"/>
</dbReference>
<keyword evidence="1" id="KW-0175">Coiled coil</keyword>
<keyword evidence="2" id="KW-0812">Transmembrane</keyword>
<protein>
    <submittedName>
        <fullName evidence="3">Gas vesicle protein</fullName>
    </submittedName>
</protein>
<dbReference type="PANTHER" id="PTHR35792">
    <property type="entry name" value="GENERAL STRESS PROTEIN"/>
    <property type="match status" value="1"/>
</dbReference>
<dbReference type="OrthoDB" id="598035at2"/>
<keyword evidence="2" id="KW-0472">Membrane</keyword>
<dbReference type="EMBL" id="FOVI01000002">
    <property type="protein sequence ID" value="SFN19424.1"/>
    <property type="molecule type" value="Genomic_DNA"/>
</dbReference>
<organism evidence="3 4">
    <name type="scientific">Paenimyroides ummariense</name>
    <dbReference type="NCBI Taxonomy" id="913024"/>
    <lineage>
        <taxon>Bacteria</taxon>
        <taxon>Pseudomonadati</taxon>
        <taxon>Bacteroidota</taxon>
        <taxon>Flavobacteriia</taxon>
        <taxon>Flavobacteriales</taxon>
        <taxon>Flavobacteriaceae</taxon>
        <taxon>Paenimyroides</taxon>
    </lineage>
</organism>
<evidence type="ECO:0000313" key="3">
    <source>
        <dbReference type="EMBL" id="SFN19424.1"/>
    </source>
</evidence>
<dbReference type="Pfam" id="PF12732">
    <property type="entry name" value="YtxH"/>
    <property type="match status" value="1"/>
</dbReference>
<feature type="coiled-coil region" evidence="1">
    <location>
        <begin position="45"/>
        <end position="116"/>
    </location>
</feature>
<dbReference type="InterPro" id="IPR024623">
    <property type="entry name" value="YtxH"/>
</dbReference>
<dbReference type="InterPro" id="IPR052928">
    <property type="entry name" value="Desiccation-related_membrane"/>
</dbReference>
<evidence type="ECO:0000313" key="4">
    <source>
        <dbReference type="Proteomes" id="UP000199036"/>
    </source>
</evidence>
<keyword evidence="4" id="KW-1185">Reference proteome</keyword>
<keyword evidence="2" id="KW-1133">Transmembrane helix</keyword>
<dbReference type="AlphaFoldDB" id="A0A1I4X0B8"/>
<dbReference type="Proteomes" id="UP000199036">
    <property type="component" value="Unassembled WGS sequence"/>
</dbReference>
<dbReference type="PANTHER" id="PTHR35792:SF2">
    <property type="entry name" value="GENERAL STRESS PROTEIN"/>
    <property type="match status" value="1"/>
</dbReference>
<sequence>MGKTGNTLVAILAGAAVGAVAGVLLAPEQGQKTRKKISDGFKSGTDDLNCKMDELKNQVKSLISSKKADFESSFNTLVNKADDKKEDVIASLERKLAELKGQASNAVDRAKDMTNKAADNIKSELK</sequence>
<dbReference type="SUPFAM" id="SSF58113">
    <property type="entry name" value="Apolipoprotein A-I"/>
    <property type="match status" value="1"/>
</dbReference>
<feature type="transmembrane region" description="Helical" evidence="2">
    <location>
        <begin position="6"/>
        <end position="26"/>
    </location>
</feature>
<evidence type="ECO:0000256" key="2">
    <source>
        <dbReference type="SAM" id="Phobius"/>
    </source>
</evidence>
<dbReference type="RefSeq" id="WP_091518231.1">
    <property type="nucleotide sequence ID" value="NZ_FOVI01000002.1"/>
</dbReference>
<proteinExistence type="predicted"/>
<gene>
    <name evidence="3" type="ORF">SAMN05421741_10249</name>
</gene>
<dbReference type="STRING" id="913024.SAMN05421741_10249"/>
<accession>A0A1I4X0B8</accession>